<sequence>MLSRSLTATCCLFLLLVNCQPGVSKRLGPELSPEKKEKFAGSLGSSSSRVIGGTDAVDGEAPYQVSLQGTLYNDHMCGGAIINKDWVLTAAHCVYGYNPPYLQVATGSTRWAQPDARYQVKEYYVHCNYNFPNYHNDIALIHLNESIVWNEYTQPAPLPTEPLVDGAELVLTGWGSTELWGDTPDVLQRANLKYVEYNRCQEIMGGDDNNGICHICTLTDEGKGACHGDSGGPLTWQGILVGLVNWGYPCAIGYPDTFASVYFNRDWISRVTSGTCDSTCHCYASNYPSL</sequence>
<keyword evidence="8" id="KW-0865">Zymogen</keyword>
<comment type="similarity">
    <text evidence="2">Belongs to the peptidase S1 family.</text>
</comment>
<evidence type="ECO:0000256" key="7">
    <source>
        <dbReference type="ARBA" id="ARBA00022825"/>
    </source>
</evidence>
<evidence type="ECO:0000256" key="9">
    <source>
        <dbReference type="ARBA" id="ARBA00023157"/>
    </source>
</evidence>
<dbReference type="Gene3D" id="2.40.10.10">
    <property type="entry name" value="Trypsin-like serine proteases"/>
    <property type="match status" value="2"/>
</dbReference>
<dbReference type="InterPro" id="IPR043504">
    <property type="entry name" value="Peptidase_S1_PA_chymotrypsin"/>
</dbReference>
<gene>
    <name evidence="13" type="primary">Dwil\GK10884</name>
    <name evidence="13" type="ORF">Dwil_GK10884</name>
</gene>
<feature type="signal peptide" evidence="11">
    <location>
        <begin position="1"/>
        <end position="24"/>
    </location>
</feature>
<dbReference type="GO" id="GO:0005576">
    <property type="term" value="C:extracellular region"/>
    <property type="evidence" value="ECO:0007669"/>
    <property type="project" value="UniProtKB-SubCell"/>
</dbReference>
<dbReference type="PROSITE" id="PS50240">
    <property type="entry name" value="TRYPSIN_DOM"/>
    <property type="match status" value="1"/>
</dbReference>
<feature type="chain" id="PRO_5002819457" description="Peptidase S1 domain-containing protein" evidence="11">
    <location>
        <begin position="25"/>
        <end position="290"/>
    </location>
</feature>
<dbReference type="CDD" id="cd00190">
    <property type="entry name" value="Tryp_SPc"/>
    <property type="match status" value="1"/>
</dbReference>
<reference evidence="13 14" key="1">
    <citation type="journal article" date="2007" name="Nature">
        <title>Evolution of genes and genomes on the Drosophila phylogeny.</title>
        <authorList>
            <consortium name="Drosophila 12 Genomes Consortium"/>
            <person name="Clark A.G."/>
            <person name="Eisen M.B."/>
            <person name="Smith D.R."/>
            <person name="Bergman C.M."/>
            <person name="Oliver B."/>
            <person name="Markow T.A."/>
            <person name="Kaufman T.C."/>
            <person name="Kellis M."/>
            <person name="Gelbart W."/>
            <person name="Iyer V.N."/>
            <person name="Pollard D.A."/>
            <person name="Sackton T.B."/>
            <person name="Larracuente A.M."/>
            <person name="Singh N.D."/>
            <person name="Abad J.P."/>
            <person name="Abt D.N."/>
            <person name="Adryan B."/>
            <person name="Aguade M."/>
            <person name="Akashi H."/>
            <person name="Anderson W.W."/>
            <person name="Aquadro C.F."/>
            <person name="Ardell D.H."/>
            <person name="Arguello R."/>
            <person name="Artieri C.G."/>
            <person name="Barbash D.A."/>
            <person name="Barker D."/>
            <person name="Barsanti P."/>
            <person name="Batterham P."/>
            <person name="Batzoglou S."/>
            <person name="Begun D."/>
            <person name="Bhutkar A."/>
            <person name="Blanco E."/>
            <person name="Bosak S.A."/>
            <person name="Bradley R.K."/>
            <person name="Brand A.D."/>
            <person name="Brent M.R."/>
            <person name="Brooks A.N."/>
            <person name="Brown R.H."/>
            <person name="Butlin R.K."/>
            <person name="Caggese C."/>
            <person name="Calvi B.R."/>
            <person name="Bernardo de Carvalho A."/>
            <person name="Caspi A."/>
            <person name="Castrezana S."/>
            <person name="Celniker S.E."/>
            <person name="Chang J.L."/>
            <person name="Chapple C."/>
            <person name="Chatterji S."/>
            <person name="Chinwalla A."/>
            <person name="Civetta A."/>
            <person name="Clifton S.W."/>
            <person name="Comeron J.M."/>
            <person name="Costello J.C."/>
            <person name="Coyne J.A."/>
            <person name="Daub J."/>
            <person name="David R.G."/>
            <person name="Delcher A.L."/>
            <person name="Delehaunty K."/>
            <person name="Do C.B."/>
            <person name="Ebling H."/>
            <person name="Edwards K."/>
            <person name="Eickbush T."/>
            <person name="Evans J.D."/>
            <person name="Filipski A."/>
            <person name="Findeiss S."/>
            <person name="Freyhult E."/>
            <person name="Fulton L."/>
            <person name="Fulton R."/>
            <person name="Garcia A.C."/>
            <person name="Gardiner A."/>
            <person name="Garfield D.A."/>
            <person name="Garvin B.E."/>
            <person name="Gibson G."/>
            <person name="Gilbert D."/>
            <person name="Gnerre S."/>
            <person name="Godfrey J."/>
            <person name="Good R."/>
            <person name="Gotea V."/>
            <person name="Gravely B."/>
            <person name="Greenberg A.J."/>
            <person name="Griffiths-Jones S."/>
            <person name="Gross S."/>
            <person name="Guigo R."/>
            <person name="Gustafson E.A."/>
            <person name="Haerty W."/>
            <person name="Hahn M.W."/>
            <person name="Halligan D.L."/>
            <person name="Halpern A.L."/>
            <person name="Halter G.M."/>
            <person name="Han M.V."/>
            <person name="Heger A."/>
            <person name="Hillier L."/>
            <person name="Hinrichs A.S."/>
            <person name="Holmes I."/>
            <person name="Hoskins R.A."/>
            <person name="Hubisz M.J."/>
            <person name="Hultmark D."/>
            <person name="Huntley M.A."/>
            <person name="Jaffe D.B."/>
            <person name="Jagadeeshan S."/>
            <person name="Jeck W.R."/>
            <person name="Johnson J."/>
            <person name="Jones C.D."/>
            <person name="Jordan W.C."/>
            <person name="Karpen G.H."/>
            <person name="Kataoka E."/>
            <person name="Keightley P.D."/>
            <person name="Kheradpour P."/>
            <person name="Kirkness E.F."/>
            <person name="Koerich L.B."/>
            <person name="Kristiansen K."/>
            <person name="Kudrna D."/>
            <person name="Kulathinal R.J."/>
            <person name="Kumar S."/>
            <person name="Kwok R."/>
            <person name="Lander E."/>
            <person name="Langley C.H."/>
            <person name="Lapoint R."/>
            <person name="Lazzaro B.P."/>
            <person name="Lee S.J."/>
            <person name="Levesque L."/>
            <person name="Li R."/>
            <person name="Lin C.F."/>
            <person name="Lin M.F."/>
            <person name="Lindblad-Toh K."/>
            <person name="Llopart A."/>
            <person name="Long M."/>
            <person name="Low L."/>
            <person name="Lozovsky E."/>
            <person name="Lu J."/>
            <person name="Luo M."/>
            <person name="Machado C.A."/>
            <person name="Makalowski W."/>
            <person name="Marzo M."/>
            <person name="Matsuda M."/>
            <person name="Matzkin L."/>
            <person name="McAllister B."/>
            <person name="McBride C.S."/>
            <person name="McKernan B."/>
            <person name="McKernan K."/>
            <person name="Mendez-Lago M."/>
            <person name="Minx P."/>
            <person name="Mollenhauer M.U."/>
            <person name="Montooth K."/>
            <person name="Mount S.M."/>
            <person name="Mu X."/>
            <person name="Myers E."/>
            <person name="Negre B."/>
            <person name="Newfeld S."/>
            <person name="Nielsen R."/>
            <person name="Noor M.A."/>
            <person name="O'Grady P."/>
            <person name="Pachter L."/>
            <person name="Papaceit M."/>
            <person name="Parisi M.J."/>
            <person name="Parisi M."/>
            <person name="Parts L."/>
            <person name="Pedersen J.S."/>
            <person name="Pesole G."/>
            <person name="Phillippy A.M."/>
            <person name="Ponting C.P."/>
            <person name="Pop M."/>
            <person name="Porcelli D."/>
            <person name="Powell J.R."/>
            <person name="Prohaska S."/>
            <person name="Pruitt K."/>
            <person name="Puig M."/>
            <person name="Quesneville H."/>
            <person name="Ram K.R."/>
            <person name="Rand D."/>
            <person name="Rasmussen M.D."/>
            <person name="Reed L.K."/>
            <person name="Reenan R."/>
            <person name="Reily A."/>
            <person name="Remington K.A."/>
            <person name="Rieger T.T."/>
            <person name="Ritchie M.G."/>
            <person name="Robin C."/>
            <person name="Rogers Y.H."/>
            <person name="Rohde C."/>
            <person name="Rozas J."/>
            <person name="Rubenfield M.J."/>
            <person name="Ruiz A."/>
            <person name="Russo S."/>
            <person name="Salzberg S.L."/>
            <person name="Sanchez-Gracia A."/>
            <person name="Saranga D.J."/>
            <person name="Sato H."/>
            <person name="Schaeffer S.W."/>
            <person name="Schatz M.C."/>
            <person name="Schlenke T."/>
            <person name="Schwartz R."/>
            <person name="Segarra C."/>
            <person name="Singh R.S."/>
            <person name="Sirot L."/>
            <person name="Sirota M."/>
            <person name="Sisneros N.B."/>
            <person name="Smith C.D."/>
            <person name="Smith T.F."/>
            <person name="Spieth J."/>
            <person name="Stage D.E."/>
            <person name="Stark A."/>
            <person name="Stephan W."/>
            <person name="Strausberg R.L."/>
            <person name="Strempel S."/>
            <person name="Sturgill D."/>
            <person name="Sutton G."/>
            <person name="Sutton G.G."/>
            <person name="Tao W."/>
            <person name="Teichmann S."/>
            <person name="Tobari Y.N."/>
            <person name="Tomimura Y."/>
            <person name="Tsolas J.M."/>
            <person name="Valente V.L."/>
            <person name="Venter E."/>
            <person name="Venter J.C."/>
            <person name="Vicario S."/>
            <person name="Vieira F.G."/>
            <person name="Vilella A.J."/>
            <person name="Villasante A."/>
            <person name="Walenz B."/>
            <person name="Wang J."/>
            <person name="Wasserman M."/>
            <person name="Watts T."/>
            <person name="Wilson D."/>
            <person name="Wilson R.K."/>
            <person name="Wing R.A."/>
            <person name="Wolfner M.F."/>
            <person name="Wong A."/>
            <person name="Wong G.K."/>
            <person name="Wu C.I."/>
            <person name="Wu G."/>
            <person name="Yamamoto D."/>
            <person name="Yang H.P."/>
            <person name="Yang S.P."/>
            <person name="Yorke J.A."/>
            <person name="Yoshida K."/>
            <person name="Zdobnov E."/>
            <person name="Zhang P."/>
            <person name="Zhang Y."/>
            <person name="Zimin A.V."/>
            <person name="Baldwin J."/>
            <person name="Abdouelleil A."/>
            <person name="Abdulkadir J."/>
            <person name="Abebe A."/>
            <person name="Abera B."/>
            <person name="Abreu J."/>
            <person name="Acer S.C."/>
            <person name="Aftuck L."/>
            <person name="Alexander A."/>
            <person name="An P."/>
            <person name="Anderson E."/>
            <person name="Anderson S."/>
            <person name="Arachi H."/>
            <person name="Azer M."/>
            <person name="Bachantsang P."/>
            <person name="Barry A."/>
            <person name="Bayul T."/>
            <person name="Berlin A."/>
            <person name="Bessette D."/>
            <person name="Bloom T."/>
            <person name="Blye J."/>
            <person name="Boguslavskiy L."/>
            <person name="Bonnet C."/>
            <person name="Boukhgalter B."/>
            <person name="Bourzgui I."/>
            <person name="Brown A."/>
            <person name="Cahill P."/>
            <person name="Channer S."/>
            <person name="Cheshatsang Y."/>
            <person name="Chuda L."/>
            <person name="Citroen M."/>
            <person name="Collymore A."/>
            <person name="Cooke P."/>
            <person name="Costello M."/>
            <person name="D'Aco K."/>
            <person name="Daza R."/>
            <person name="De Haan G."/>
            <person name="DeGray S."/>
            <person name="DeMaso C."/>
            <person name="Dhargay N."/>
            <person name="Dooley K."/>
            <person name="Dooley E."/>
            <person name="Doricent M."/>
            <person name="Dorje P."/>
            <person name="Dorjee K."/>
            <person name="Dupes A."/>
            <person name="Elong R."/>
            <person name="Falk J."/>
            <person name="Farina A."/>
            <person name="Faro S."/>
            <person name="Ferguson D."/>
            <person name="Fisher S."/>
            <person name="Foley C.D."/>
            <person name="Franke A."/>
            <person name="Friedrich D."/>
            <person name="Gadbois L."/>
            <person name="Gearin G."/>
            <person name="Gearin C.R."/>
            <person name="Giannoukos G."/>
            <person name="Goode T."/>
            <person name="Graham J."/>
            <person name="Grandbois E."/>
            <person name="Grewal S."/>
            <person name="Gyaltsen K."/>
            <person name="Hafez N."/>
            <person name="Hagos B."/>
            <person name="Hall J."/>
            <person name="Henson C."/>
            <person name="Hollinger A."/>
            <person name="Honan T."/>
            <person name="Huard M.D."/>
            <person name="Hughes L."/>
            <person name="Hurhula B."/>
            <person name="Husby M.E."/>
            <person name="Kamat A."/>
            <person name="Kanga B."/>
            <person name="Kashin S."/>
            <person name="Khazanovich D."/>
            <person name="Kisner P."/>
            <person name="Lance K."/>
            <person name="Lara M."/>
            <person name="Lee W."/>
            <person name="Lennon N."/>
            <person name="Letendre F."/>
            <person name="LeVine R."/>
            <person name="Lipovsky A."/>
            <person name="Liu X."/>
            <person name="Liu J."/>
            <person name="Liu S."/>
            <person name="Lokyitsang T."/>
            <person name="Lokyitsang Y."/>
            <person name="Lubonja R."/>
            <person name="Lui A."/>
            <person name="MacDonald P."/>
            <person name="Magnisalis V."/>
            <person name="Maru K."/>
            <person name="Matthews C."/>
            <person name="McCusker W."/>
            <person name="McDonough S."/>
            <person name="Mehta T."/>
            <person name="Meldrim J."/>
            <person name="Meneus L."/>
            <person name="Mihai O."/>
            <person name="Mihalev A."/>
            <person name="Mihova T."/>
            <person name="Mittelman R."/>
            <person name="Mlenga V."/>
            <person name="Montmayeur A."/>
            <person name="Mulrain L."/>
            <person name="Navidi A."/>
            <person name="Naylor J."/>
            <person name="Negash T."/>
            <person name="Nguyen T."/>
            <person name="Nguyen N."/>
            <person name="Nicol R."/>
            <person name="Norbu C."/>
            <person name="Norbu N."/>
            <person name="Novod N."/>
            <person name="O'Neill B."/>
            <person name="Osman S."/>
            <person name="Markiewicz E."/>
            <person name="Oyono O.L."/>
            <person name="Patti C."/>
            <person name="Phunkhang P."/>
            <person name="Pierre F."/>
            <person name="Priest M."/>
            <person name="Raghuraman S."/>
            <person name="Rege F."/>
            <person name="Reyes R."/>
            <person name="Rise C."/>
            <person name="Rogov P."/>
            <person name="Ross K."/>
            <person name="Ryan E."/>
            <person name="Settipalli S."/>
            <person name="Shea T."/>
            <person name="Sherpa N."/>
            <person name="Shi L."/>
            <person name="Shih D."/>
            <person name="Sparrow T."/>
            <person name="Spaulding J."/>
            <person name="Stalker J."/>
            <person name="Stange-Thomann N."/>
            <person name="Stavropoulos S."/>
            <person name="Stone C."/>
            <person name="Strader C."/>
            <person name="Tesfaye S."/>
            <person name="Thomson T."/>
            <person name="Thoulutsang Y."/>
            <person name="Thoulutsang D."/>
            <person name="Topham K."/>
            <person name="Topping I."/>
            <person name="Tsamla T."/>
            <person name="Vassiliev H."/>
            <person name="Vo A."/>
            <person name="Wangchuk T."/>
            <person name="Wangdi T."/>
            <person name="Weiand M."/>
            <person name="Wilkinson J."/>
            <person name="Wilson A."/>
            <person name="Yadav S."/>
            <person name="Young G."/>
            <person name="Yu Q."/>
            <person name="Zembek L."/>
            <person name="Zhong D."/>
            <person name="Zimmer A."/>
            <person name="Zwirko Z."/>
            <person name="Jaffe D.B."/>
            <person name="Alvarez P."/>
            <person name="Brockman W."/>
            <person name="Butler J."/>
            <person name="Chin C."/>
            <person name="Gnerre S."/>
            <person name="Grabherr M."/>
            <person name="Kleber M."/>
            <person name="Mauceli E."/>
            <person name="MacCallum I."/>
        </authorList>
    </citation>
    <scope>NUCLEOTIDE SEQUENCE [LARGE SCALE GENOMIC DNA]</scope>
    <source>
        <strain evidence="14">Tucson 14030-0811.24</strain>
    </source>
</reference>
<dbReference type="InParanoid" id="B4N9L1"/>
<evidence type="ECO:0000313" key="14">
    <source>
        <dbReference type="Proteomes" id="UP000007798"/>
    </source>
</evidence>
<dbReference type="PhylomeDB" id="B4N9L1"/>
<dbReference type="InterPro" id="IPR009003">
    <property type="entry name" value="Peptidase_S1_PA"/>
</dbReference>
<evidence type="ECO:0000256" key="11">
    <source>
        <dbReference type="SAM" id="SignalP"/>
    </source>
</evidence>
<organism evidence="13 14">
    <name type="scientific">Drosophila willistoni</name>
    <name type="common">Fruit fly</name>
    <dbReference type="NCBI Taxonomy" id="7260"/>
    <lineage>
        <taxon>Eukaryota</taxon>
        <taxon>Metazoa</taxon>
        <taxon>Ecdysozoa</taxon>
        <taxon>Arthropoda</taxon>
        <taxon>Hexapoda</taxon>
        <taxon>Insecta</taxon>
        <taxon>Pterygota</taxon>
        <taxon>Neoptera</taxon>
        <taxon>Endopterygota</taxon>
        <taxon>Diptera</taxon>
        <taxon>Brachycera</taxon>
        <taxon>Muscomorpha</taxon>
        <taxon>Ephydroidea</taxon>
        <taxon>Drosophilidae</taxon>
        <taxon>Drosophila</taxon>
        <taxon>Sophophora</taxon>
    </lineage>
</organism>
<protein>
    <recommendedName>
        <fullName evidence="12">Peptidase S1 domain-containing protein</fullName>
    </recommendedName>
</protein>
<dbReference type="OMA" id="YASNYPN"/>
<dbReference type="OrthoDB" id="8440449at2759"/>
<evidence type="ECO:0000256" key="10">
    <source>
        <dbReference type="RuleBase" id="RU363034"/>
    </source>
</evidence>
<evidence type="ECO:0000313" key="13">
    <source>
        <dbReference type="EMBL" id="EDW81687.1"/>
    </source>
</evidence>
<dbReference type="STRING" id="7260.B4N9L1"/>
<keyword evidence="7 10" id="KW-0720">Serine protease</keyword>
<evidence type="ECO:0000256" key="6">
    <source>
        <dbReference type="ARBA" id="ARBA00022801"/>
    </source>
</evidence>
<keyword evidence="3" id="KW-0964">Secreted</keyword>
<dbReference type="SMR" id="B4N9L1"/>
<evidence type="ECO:0000256" key="3">
    <source>
        <dbReference type="ARBA" id="ARBA00022525"/>
    </source>
</evidence>
<dbReference type="SMART" id="SM00020">
    <property type="entry name" value="Tryp_SPc"/>
    <property type="match status" value="1"/>
</dbReference>
<dbReference type="EMBL" id="CH964232">
    <property type="protein sequence ID" value="EDW81687.1"/>
    <property type="molecule type" value="Genomic_DNA"/>
</dbReference>
<dbReference type="KEGG" id="dwi:6647489"/>
<proteinExistence type="inferred from homology"/>
<dbReference type="PANTHER" id="PTHR24276">
    <property type="entry name" value="POLYSERASE-RELATED"/>
    <property type="match status" value="1"/>
</dbReference>
<evidence type="ECO:0000256" key="1">
    <source>
        <dbReference type="ARBA" id="ARBA00004613"/>
    </source>
</evidence>
<dbReference type="FunCoup" id="B4N9L1">
    <property type="interactions" value="13"/>
</dbReference>
<dbReference type="PRINTS" id="PR00722">
    <property type="entry name" value="CHYMOTRYPSIN"/>
</dbReference>
<dbReference type="InterPro" id="IPR033116">
    <property type="entry name" value="TRYPSIN_SER"/>
</dbReference>
<accession>B4N9L1</accession>
<keyword evidence="9" id="KW-1015">Disulfide bond</keyword>
<dbReference type="PROSITE" id="PS00135">
    <property type="entry name" value="TRYPSIN_SER"/>
    <property type="match status" value="1"/>
</dbReference>
<dbReference type="GO" id="GO:0016485">
    <property type="term" value="P:protein processing"/>
    <property type="evidence" value="ECO:0007669"/>
    <property type="project" value="UniProtKB-ARBA"/>
</dbReference>
<dbReference type="AlphaFoldDB" id="B4N9L1"/>
<dbReference type="InterPro" id="IPR001254">
    <property type="entry name" value="Trypsin_dom"/>
</dbReference>
<dbReference type="SUPFAM" id="SSF50494">
    <property type="entry name" value="Trypsin-like serine proteases"/>
    <property type="match status" value="1"/>
</dbReference>
<keyword evidence="5 11" id="KW-0732">Signal</keyword>
<name>B4N9L1_DROWI</name>
<evidence type="ECO:0000256" key="4">
    <source>
        <dbReference type="ARBA" id="ARBA00022670"/>
    </source>
</evidence>
<dbReference type="InterPro" id="IPR001314">
    <property type="entry name" value="Peptidase_S1A"/>
</dbReference>
<keyword evidence="14" id="KW-1185">Reference proteome</keyword>
<dbReference type="eggNOG" id="KOG3627">
    <property type="taxonomic scope" value="Eukaryota"/>
</dbReference>
<evidence type="ECO:0000256" key="2">
    <source>
        <dbReference type="ARBA" id="ARBA00007664"/>
    </source>
</evidence>
<keyword evidence="4 10" id="KW-0645">Protease</keyword>
<dbReference type="Proteomes" id="UP000007798">
    <property type="component" value="Unassembled WGS sequence"/>
</dbReference>
<evidence type="ECO:0000259" key="12">
    <source>
        <dbReference type="PROSITE" id="PS50240"/>
    </source>
</evidence>
<evidence type="ECO:0000256" key="5">
    <source>
        <dbReference type="ARBA" id="ARBA00022729"/>
    </source>
</evidence>
<dbReference type="InterPro" id="IPR050430">
    <property type="entry name" value="Peptidase_S1"/>
</dbReference>
<dbReference type="HOGENOM" id="CLU_006842_7_4_1"/>
<dbReference type="FunFam" id="2.40.10.10:FF:000047">
    <property type="entry name" value="Trypsin eta"/>
    <property type="match status" value="1"/>
</dbReference>
<dbReference type="GO" id="GO:0004252">
    <property type="term" value="F:serine-type endopeptidase activity"/>
    <property type="evidence" value="ECO:0007669"/>
    <property type="project" value="InterPro"/>
</dbReference>
<dbReference type="Pfam" id="PF00089">
    <property type="entry name" value="Trypsin"/>
    <property type="match status" value="1"/>
</dbReference>
<comment type="subcellular location">
    <subcellularLocation>
        <location evidence="1">Secreted</location>
    </subcellularLocation>
</comment>
<dbReference type="PROSITE" id="PS00134">
    <property type="entry name" value="TRYPSIN_HIS"/>
    <property type="match status" value="1"/>
</dbReference>
<dbReference type="InterPro" id="IPR018114">
    <property type="entry name" value="TRYPSIN_HIS"/>
</dbReference>
<feature type="domain" description="Peptidase S1" evidence="12">
    <location>
        <begin position="50"/>
        <end position="273"/>
    </location>
</feature>
<dbReference type="PANTHER" id="PTHR24276:SF98">
    <property type="entry name" value="FI18310P1-RELATED"/>
    <property type="match status" value="1"/>
</dbReference>
<dbReference type="MEROPS" id="S01.A96"/>
<evidence type="ECO:0000256" key="8">
    <source>
        <dbReference type="ARBA" id="ARBA00023145"/>
    </source>
</evidence>
<keyword evidence="6 10" id="KW-0378">Hydrolase</keyword>